<name>A0A1B8TT32_9FLAO</name>
<dbReference type="Proteomes" id="UP000092584">
    <property type="component" value="Unassembled WGS sequence"/>
</dbReference>
<dbReference type="OrthoDB" id="9797498at2"/>
<dbReference type="Gene3D" id="1.20.58.520">
    <property type="entry name" value="Amidohydrolase"/>
    <property type="match status" value="1"/>
</dbReference>
<evidence type="ECO:0000313" key="3">
    <source>
        <dbReference type="Proteomes" id="UP000092584"/>
    </source>
</evidence>
<reference evidence="3" key="1">
    <citation type="submission" date="2016-02" db="EMBL/GenBank/DDBJ databases">
        <authorList>
            <person name="Shin S.-K."/>
            <person name="Yi H."/>
            <person name="Kim E."/>
        </authorList>
    </citation>
    <scope>NUCLEOTIDE SEQUENCE [LARGE SCALE GENOMIC DNA]</scope>
    <source>
        <strain evidence="3">LPB0003</strain>
    </source>
</reference>
<dbReference type="SUPFAM" id="SSF51556">
    <property type="entry name" value="Metallo-dependent hydrolases"/>
    <property type="match status" value="1"/>
</dbReference>
<dbReference type="InterPro" id="IPR051781">
    <property type="entry name" value="Metallo-dep_Hydrolase"/>
</dbReference>
<dbReference type="InterPro" id="IPR006680">
    <property type="entry name" value="Amidohydro-rel"/>
</dbReference>
<dbReference type="Gene3D" id="2.30.40.10">
    <property type="entry name" value="Urease, subunit C, domain 1"/>
    <property type="match status" value="1"/>
</dbReference>
<dbReference type="InterPro" id="IPR011059">
    <property type="entry name" value="Metal-dep_hydrolase_composite"/>
</dbReference>
<dbReference type="PROSITE" id="PS51257">
    <property type="entry name" value="PROKAR_LIPOPROTEIN"/>
    <property type="match status" value="1"/>
</dbReference>
<evidence type="ECO:0000259" key="1">
    <source>
        <dbReference type="Pfam" id="PF01979"/>
    </source>
</evidence>
<dbReference type="EMBL" id="LSFM01000023">
    <property type="protein sequence ID" value="OBY62841.1"/>
    <property type="molecule type" value="Genomic_DNA"/>
</dbReference>
<dbReference type="STRING" id="1774273.LPB03_11900"/>
<dbReference type="Gene3D" id="3.40.50.10910">
    <property type="entry name" value="Amidohydrolase"/>
    <property type="match status" value="1"/>
</dbReference>
<dbReference type="PANTHER" id="PTHR43135:SF3">
    <property type="entry name" value="ALPHA-D-RIBOSE 1-METHYLPHOSPHONATE 5-TRIPHOSPHATE DIPHOSPHATASE"/>
    <property type="match status" value="1"/>
</dbReference>
<dbReference type="Gene3D" id="3.30.110.90">
    <property type="entry name" value="Amidohydrolase"/>
    <property type="match status" value="1"/>
</dbReference>
<dbReference type="Pfam" id="PF01979">
    <property type="entry name" value="Amidohydro_1"/>
    <property type="match status" value="1"/>
</dbReference>
<dbReference type="PANTHER" id="PTHR43135">
    <property type="entry name" value="ALPHA-D-RIBOSE 1-METHYLPHOSPHONATE 5-TRIPHOSPHATE DIPHOSPHATASE"/>
    <property type="match status" value="1"/>
</dbReference>
<dbReference type="InterPro" id="IPR032466">
    <property type="entry name" value="Metal_Hydrolase"/>
</dbReference>
<feature type="domain" description="Amidohydrolase-related" evidence="1">
    <location>
        <begin position="90"/>
        <end position="450"/>
    </location>
</feature>
<dbReference type="GO" id="GO:0016810">
    <property type="term" value="F:hydrolase activity, acting on carbon-nitrogen (but not peptide) bonds"/>
    <property type="evidence" value="ECO:0007669"/>
    <property type="project" value="InterPro"/>
</dbReference>
<dbReference type="RefSeq" id="WP_065319822.1">
    <property type="nucleotide sequence ID" value="NZ_CP017477.1"/>
</dbReference>
<gene>
    <name evidence="2" type="ORF">LPB3_11910</name>
</gene>
<sequence length="481" mass="53997">MNYFKYLNLIILLFVFTFYGCSNSTENKPKDQVVQKQSLFAIKNVNIIPMTIENNLIENATVVIENKKILSINESIPNGAKIIDGTSKWLIPGLIDMHVHTNADLNFRENTPTQGATFFMDTQDVMTTYIVNGVTTIFELGGRVEHFAQRNEITKGKVIGPRMAIAPMINGGDPNNGGRTVNTASDARQAVRSIKAEGYNFVKAYSSLNMESFQAVVDEAQKQGLKVVGHIPDAFKGKTEKAFIPNFGLVAHAEEFSKQIRNQPKTKKEAQYFAQLSKENNTWLTPNLIAIVKIRDQVQSLDSIASMESLKYVHPLLQDKWLHSNNYHKHSSPEFINYLDSLIVFHKEMVVAFREAGVPMVAGTDAGVSGVVTGFALHDELELLVDAGLTNEEALISATRLPSEWLKINEIVGTIEVGKYADLLLLDANPLENIQNTRKISGVFANGTWVDRNKIDKMLSELAHWNTSMKEKYKWKNRRKY</sequence>
<dbReference type="SUPFAM" id="SSF51338">
    <property type="entry name" value="Composite domain of metallo-dependent hydrolases"/>
    <property type="match status" value="1"/>
</dbReference>
<dbReference type="KEGG" id="pob:LPB03_11900"/>
<protein>
    <submittedName>
        <fullName evidence="2">Amidohydrolase</fullName>
    </submittedName>
</protein>
<comment type="caution">
    <text evidence="2">The sequence shown here is derived from an EMBL/GenBank/DDBJ whole genome shotgun (WGS) entry which is preliminary data.</text>
</comment>
<proteinExistence type="predicted"/>
<accession>A0A1B8TT32</accession>
<organism evidence="2 3">
    <name type="scientific">Polaribacter vadi</name>
    <dbReference type="NCBI Taxonomy" id="1774273"/>
    <lineage>
        <taxon>Bacteria</taxon>
        <taxon>Pseudomonadati</taxon>
        <taxon>Bacteroidota</taxon>
        <taxon>Flavobacteriia</taxon>
        <taxon>Flavobacteriales</taxon>
        <taxon>Flavobacteriaceae</taxon>
    </lineage>
</organism>
<keyword evidence="2" id="KW-0378">Hydrolase</keyword>
<keyword evidence="3" id="KW-1185">Reference proteome</keyword>
<evidence type="ECO:0000313" key="2">
    <source>
        <dbReference type="EMBL" id="OBY62841.1"/>
    </source>
</evidence>
<dbReference type="AlphaFoldDB" id="A0A1B8TT32"/>